<protein>
    <submittedName>
        <fullName evidence="2">Uncharacterized protein</fullName>
    </submittedName>
</protein>
<evidence type="ECO:0000256" key="1">
    <source>
        <dbReference type="SAM" id="SignalP"/>
    </source>
</evidence>
<gene>
    <name evidence="2" type="ORF">MUB46_15290</name>
</gene>
<organism evidence="2 3">
    <name type="scientific">Microbaculum marinisediminis</name>
    <dbReference type="NCBI Taxonomy" id="2931392"/>
    <lineage>
        <taxon>Bacteria</taxon>
        <taxon>Pseudomonadati</taxon>
        <taxon>Pseudomonadota</taxon>
        <taxon>Alphaproteobacteria</taxon>
        <taxon>Hyphomicrobiales</taxon>
        <taxon>Tepidamorphaceae</taxon>
        <taxon>Microbaculum</taxon>
    </lineage>
</organism>
<dbReference type="Proteomes" id="UP001320898">
    <property type="component" value="Unassembled WGS sequence"/>
</dbReference>
<feature type="chain" id="PRO_5043442565" evidence="1">
    <location>
        <begin position="29"/>
        <end position="153"/>
    </location>
</feature>
<dbReference type="EMBL" id="JALIDZ010000006">
    <property type="protein sequence ID" value="MCT8973227.1"/>
    <property type="molecule type" value="Genomic_DNA"/>
</dbReference>
<accession>A0AAW5R270</accession>
<sequence length="153" mass="16086">MPFSKMPGLRSLFAATALVAMSSASAIAGPPFWGATYATSYGVDAPDRFGGGLPVHVSARLPGNLACLSLVSAKLNDPPPYPRVTDSLRAARVDVVVEQSSCPPDGKANWLKFVVPHPVQADILNLVYMTPDGNVIHSEKVHISLGTGGKYAK</sequence>
<evidence type="ECO:0000313" key="3">
    <source>
        <dbReference type="Proteomes" id="UP001320898"/>
    </source>
</evidence>
<feature type="signal peptide" evidence="1">
    <location>
        <begin position="1"/>
        <end position="28"/>
    </location>
</feature>
<name>A0AAW5R270_9HYPH</name>
<evidence type="ECO:0000313" key="2">
    <source>
        <dbReference type="EMBL" id="MCT8973227.1"/>
    </source>
</evidence>
<proteinExistence type="predicted"/>
<keyword evidence="3" id="KW-1185">Reference proteome</keyword>
<dbReference type="AlphaFoldDB" id="A0AAW5R270"/>
<reference evidence="2 3" key="1">
    <citation type="submission" date="2022-04" db="EMBL/GenBank/DDBJ databases">
        <authorList>
            <person name="Ye Y.-Q."/>
            <person name="Du Z.-J."/>
        </authorList>
    </citation>
    <scope>NUCLEOTIDE SEQUENCE [LARGE SCALE GENOMIC DNA]</scope>
    <source>
        <strain evidence="2 3">A6E488</strain>
    </source>
</reference>
<dbReference type="RefSeq" id="WP_261616806.1">
    <property type="nucleotide sequence ID" value="NZ_JALIDZ010000006.1"/>
</dbReference>
<comment type="caution">
    <text evidence="2">The sequence shown here is derived from an EMBL/GenBank/DDBJ whole genome shotgun (WGS) entry which is preliminary data.</text>
</comment>
<keyword evidence="1" id="KW-0732">Signal</keyword>